<feature type="compositionally biased region" description="Basic and acidic residues" evidence="1">
    <location>
        <begin position="117"/>
        <end position="142"/>
    </location>
</feature>
<feature type="region of interest" description="Disordered" evidence="1">
    <location>
        <begin position="328"/>
        <end position="347"/>
    </location>
</feature>
<comment type="caution">
    <text evidence="2">The sequence shown here is derived from an EMBL/GenBank/DDBJ whole genome shotgun (WGS) entry which is preliminary data.</text>
</comment>
<feature type="region of interest" description="Disordered" evidence="1">
    <location>
        <begin position="374"/>
        <end position="414"/>
    </location>
</feature>
<evidence type="ECO:0000256" key="1">
    <source>
        <dbReference type="SAM" id="MobiDB-lite"/>
    </source>
</evidence>
<feature type="compositionally biased region" description="Basic and acidic residues" evidence="1">
    <location>
        <begin position="378"/>
        <end position="404"/>
    </location>
</feature>
<protein>
    <recommendedName>
        <fullName evidence="3">CCHC-type domain-containing protein</fullName>
    </recommendedName>
</protein>
<evidence type="ECO:0000313" key="2">
    <source>
        <dbReference type="EMBL" id="KAL0274503.1"/>
    </source>
</evidence>
<evidence type="ECO:0008006" key="3">
    <source>
        <dbReference type="Google" id="ProtNLM"/>
    </source>
</evidence>
<feature type="region of interest" description="Disordered" evidence="1">
    <location>
        <begin position="102"/>
        <end position="243"/>
    </location>
</feature>
<feature type="compositionally biased region" description="Polar residues" evidence="1">
    <location>
        <begin position="171"/>
        <end position="182"/>
    </location>
</feature>
<proteinExistence type="predicted"/>
<feature type="compositionally biased region" description="Basic and acidic residues" evidence="1">
    <location>
        <begin position="328"/>
        <end position="338"/>
    </location>
</feature>
<feature type="compositionally biased region" description="Low complexity" evidence="1">
    <location>
        <begin position="222"/>
        <end position="233"/>
    </location>
</feature>
<dbReference type="AlphaFoldDB" id="A0AAW2HYL8"/>
<accession>A0AAW2HYL8</accession>
<organism evidence="2">
    <name type="scientific">Menopon gallinae</name>
    <name type="common">poultry shaft louse</name>
    <dbReference type="NCBI Taxonomy" id="328185"/>
    <lineage>
        <taxon>Eukaryota</taxon>
        <taxon>Metazoa</taxon>
        <taxon>Ecdysozoa</taxon>
        <taxon>Arthropoda</taxon>
        <taxon>Hexapoda</taxon>
        <taxon>Insecta</taxon>
        <taxon>Pterygota</taxon>
        <taxon>Neoptera</taxon>
        <taxon>Paraneoptera</taxon>
        <taxon>Psocodea</taxon>
        <taxon>Troctomorpha</taxon>
        <taxon>Phthiraptera</taxon>
        <taxon>Amblycera</taxon>
        <taxon>Menoponidae</taxon>
        <taxon>Menopon</taxon>
    </lineage>
</organism>
<sequence length="505" mass="56315">MYDATHDSRKDTVRVKSATGAMEIKCLRCSGSGHTAVNCERDPHFESLSEHVYVKDETCPPDTYFPRTSRSGNGDIILEDEAHFTDGDRSADVMNLEELDARVQGARFEKNSTGSGRHGEEDRRRGGEHHPTQAATRDERQPQRGSVSEGVEEGAISTGEEAVKTERDAGTLQTGVYAQRRQQGLRKYPGKEADGIPRTKGNRQYGLRRGRTAVDATQEACSSSGSTSRTRSTPFHGVGSGKGCGGRAPEYLQNLVRNYLSDRRIEYPIMGWRTEMDPERETAGVAKLICYGDGTLPITKPQDTKAGRPRNEIQAMGLLMKIEKKTHELGQRKRDTPNHKRKRKRQAEAVIVEREEEILRMLHKLEWAVAEIRSPTKQTEKKQDAAPKWKRQDACGDSTGDRRSGTAHGCCSEEDLSERDQARVRKSKTGGLVMDVGGEGKEKKAEELSRSHHAILENKAVRIRRCPKKMAQLKVIHLDESVQKELTARVAEAAEYSILGVRITS</sequence>
<reference evidence="2" key="1">
    <citation type="journal article" date="2024" name="Gigascience">
        <title>Chromosome-level genome of the poultry shaft louse Menopon gallinae provides insight into the host-switching and adaptive evolution of parasitic lice.</title>
        <authorList>
            <person name="Xu Y."/>
            <person name="Ma L."/>
            <person name="Liu S."/>
            <person name="Liang Y."/>
            <person name="Liu Q."/>
            <person name="He Z."/>
            <person name="Tian L."/>
            <person name="Duan Y."/>
            <person name="Cai W."/>
            <person name="Li H."/>
            <person name="Song F."/>
        </authorList>
    </citation>
    <scope>NUCLEOTIDE SEQUENCE</scope>
    <source>
        <strain evidence="2">Cailab_2023a</strain>
    </source>
</reference>
<dbReference type="EMBL" id="JARGDH010000002">
    <property type="protein sequence ID" value="KAL0274503.1"/>
    <property type="molecule type" value="Genomic_DNA"/>
</dbReference>
<name>A0AAW2HYL8_9NEOP</name>
<gene>
    <name evidence="2" type="ORF">PYX00_002605</name>
</gene>